<accession>A0A4Z1KE89</accession>
<dbReference type="GO" id="GO:0016705">
    <property type="term" value="F:oxidoreductase activity, acting on paired donors, with incorporation or reduction of molecular oxygen"/>
    <property type="evidence" value="ECO:0007669"/>
    <property type="project" value="InterPro"/>
</dbReference>
<comment type="similarity">
    <text evidence="2">Belongs to the cytochrome P450 family.</text>
</comment>
<keyword evidence="6" id="KW-0503">Monooxygenase</keyword>
<dbReference type="STRING" id="87229.A0A4Z1KE89"/>
<evidence type="ECO:0000256" key="1">
    <source>
        <dbReference type="ARBA" id="ARBA00001971"/>
    </source>
</evidence>
<name>A0A4Z1KE89_9HELO</name>
<dbReference type="GO" id="GO:0005506">
    <property type="term" value="F:iron ion binding"/>
    <property type="evidence" value="ECO:0007669"/>
    <property type="project" value="InterPro"/>
</dbReference>
<organism evidence="7 8">
    <name type="scientific">Botrytis porri</name>
    <dbReference type="NCBI Taxonomy" id="87229"/>
    <lineage>
        <taxon>Eukaryota</taxon>
        <taxon>Fungi</taxon>
        <taxon>Dikarya</taxon>
        <taxon>Ascomycota</taxon>
        <taxon>Pezizomycotina</taxon>
        <taxon>Leotiomycetes</taxon>
        <taxon>Helotiales</taxon>
        <taxon>Sclerotiniaceae</taxon>
        <taxon>Botrytis</taxon>
    </lineage>
</organism>
<evidence type="ECO:0000256" key="4">
    <source>
        <dbReference type="ARBA" id="ARBA00023002"/>
    </source>
</evidence>
<evidence type="ECO:0008006" key="9">
    <source>
        <dbReference type="Google" id="ProtNLM"/>
    </source>
</evidence>
<dbReference type="InterPro" id="IPR047146">
    <property type="entry name" value="Cyt_P450_E_CYP52_fungi"/>
</dbReference>
<dbReference type="GO" id="GO:0004497">
    <property type="term" value="F:monooxygenase activity"/>
    <property type="evidence" value="ECO:0007669"/>
    <property type="project" value="UniProtKB-KW"/>
</dbReference>
<gene>
    <name evidence="7" type="ORF">BPOR_0498g00030</name>
</gene>
<keyword evidence="8" id="KW-1185">Reference proteome</keyword>
<dbReference type="AlphaFoldDB" id="A0A4Z1KE89"/>
<evidence type="ECO:0000256" key="6">
    <source>
        <dbReference type="ARBA" id="ARBA00023033"/>
    </source>
</evidence>
<evidence type="ECO:0000313" key="8">
    <source>
        <dbReference type="Proteomes" id="UP000297280"/>
    </source>
</evidence>
<dbReference type="Gene3D" id="1.10.630.10">
    <property type="entry name" value="Cytochrome P450"/>
    <property type="match status" value="1"/>
</dbReference>
<dbReference type="PANTHER" id="PTHR24287:SF19">
    <property type="entry name" value="CYTOCHROME P450"/>
    <property type="match status" value="1"/>
</dbReference>
<dbReference type="GO" id="GO:0020037">
    <property type="term" value="F:heme binding"/>
    <property type="evidence" value="ECO:0007669"/>
    <property type="project" value="InterPro"/>
</dbReference>
<keyword evidence="3" id="KW-0479">Metal-binding</keyword>
<dbReference type="Proteomes" id="UP000297280">
    <property type="component" value="Unassembled WGS sequence"/>
</dbReference>
<keyword evidence="5" id="KW-0408">Iron</keyword>
<sequence>METPSRATLGAHPSSTRHESENIKTILALSFGNFGKVKMKPEKGVGSLEAQGIFTADGKIWQRSRALIRPTFARTGISNSGALEKHVARFLELLPRDDSTVDLQPLTKNLFLDVSTEFPFGESVESQSPNTPFDAREFLDAFDMTMRGLGARMMHGELRFIRGRDIEWKKAFGKVHTSIDKHVSRALESQKSAENNEEEDKIPTQKQYILLNEMAKETQDPVDLPYQLFHVLIPAHDATARDADRWDN</sequence>
<evidence type="ECO:0000256" key="3">
    <source>
        <dbReference type="ARBA" id="ARBA00022723"/>
    </source>
</evidence>
<reference evidence="7 8" key="1">
    <citation type="submission" date="2017-12" db="EMBL/GenBank/DDBJ databases">
        <title>Comparative genomics of Botrytis spp.</title>
        <authorList>
            <person name="Valero-Jimenez C.A."/>
            <person name="Tapia P."/>
            <person name="Veloso J."/>
            <person name="Silva-Moreno E."/>
            <person name="Staats M."/>
            <person name="Valdes J.H."/>
            <person name="Van Kan J.A.L."/>
        </authorList>
    </citation>
    <scope>NUCLEOTIDE SEQUENCE [LARGE SCALE GENOMIC DNA]</scope>
    <source>
        <strain evidence="7 8">MUCL3349</strain>
    </source>
</reference>
<evidence type="ECO:0000256" key="2">
    <source>
        <dbReference type="ARBA" id="ARBA00010617"/>
    </source>
</evidence>
<comment type="cofactor">
    <cofactor evidence="1">
        <name>heme</name>
        <dbReference type="ChEBI" id="CHEBI:30413"/>
    </cofactor>
</comment>
<dbReference type="SUPFAM" id="SSF48264">
    <property type="entry name" value="Cytochrome P450"/>
    <property type="match status" value="1"/>
</dbReference>
<dbReference type="PANTHER" id="PTHR24287">
    <property type="entry name" value="P450, PUTATIVE (EUROFUNG)-RELATED"/>
    <property type="match status" value="1"/>
</dbReference>
<keyword evidence="4" id="KW-0560">Oxidoreductase</keyword>
<protein>
    <recommendedName>
        <fullName evidence="9">Cytochrome P450</fullName>
    </recommendedName>
</protein>
<dbReference type="InterPro" id="IPR036396">
    <property type="entry name" value="Cyt_P450_sf"/>
</dbReference>
<evidence type="ECO:0000313" key="7">
    <source>
        <dbReference type="EMBL" id="TGO84493.1"/>
    </source>
</evidence>
<comment type="caution">
    <text evidence="7">The sequence shown here is derived from an EMBL/GenBank/DDBJ whole genome shotgun (WGS) entry which is preliminary data.</text>
</comment>
<evidence type="ECO:0000256" key="5">
    <source>
        <dbReference type="ARBA" id="ARBA00023004"/>
    </source>
</evidence>
<proteinExistence type="inferred from homology"/>
<dbReference type="EMBL" id="PQXO01000497">
    <property type="protein sequence ID" value="TGO84493.1"/>
    <property type="molecule type" value="Genomic_DNA"/>
</dbReference>